<dbReference type="VEuPathDB" id="TriTrypDB:Lsey_0257_0030"/>
<keyword evidence="4" id="KW-1185">Reference proteome</keyword>
<evidence type="ECO:0000256" key="2">
    <source>
        <dbReference type="SAM" id="MobiDB-lite"/>
    </source>
</evidence>
<dbReference type="OrthoDB" id="273272at2759"/>
<evidence type="ECO:0000313" key="4">
    <source>
        <dbReference type="Proteomes" id="UP000038009"/>
    </source>
</evidence>
<name>A0A0N1PAZ8_LEPSE</name>
<feature type="coiled-coil region" evidence="1">
    <location>
        <begin position="418"/>
        <end position="587"/>
    </location>
</feature>
<dbReference type="OMA" id="CAQHERY"/>
<feature type="coiled-coil region" evidence="1">
    <location>
        <begin position="245"/>
        <end position="290"/>
    </location>
</feature>
<feature type="region of interest" description="Disordered" evidence="2">
    <location>
        <begin position="912"/>
        <end position="931"/>
    </location>
</feature>
<protein>
    <submittedName>
        <fullName evidence="3">Basal body component putative ML protein</fullName>
    </submittedName>
</protein>
<keyword evidence="1" id="KW-0175">Coiled coil</keyword>
<reference evidence="3 4" key="1">
    <citation type="journal article" date="2015" name="PLoS Pathog.">
        <title>Leptomonas seymouri: Adaptations to the Dixenous Life Cycle Analyzed by Genome Sequencing, Transcriptome Profiling and Co-infection with Leishmania donovani.</title>
        <authorList>
            <person name="Kraeva N."/>
            <person name="Butenko A."/>
            <person name="Hlavacova J."/>
            <person name="Kostygov A."/>
            <person name="Myskova J."/>
            <person name="Grybchuk D."/>
            <person name="Lestinova T."/>
            <person name="Votypka J."/>
            <person name="Volf P."/>
            <person name="Opperdoes F."/>
            <person name="Flegontov P."/>
            <person name="Lukes J."/>
            <person name="Yurchenko V."/>
        </authorList>
    </citation>
    <scope>NUCLEOTIDE SEQUENCE [LARGE SCALE GENOMIC DNA]</scope>
    <source>
        <strain evidence="3 4">ATCC 30220</strain>
    </source>
</reference>
<feature type="coiled-coil region" evidence="1">
    <location>
        <begin position="21"/>
        <end position="219"/>
    </location>
</feature>
<proteinExistence type="predicted"/>
<sequence length="1438" mass="164129">MVLEYGSKVEAAPGAAMDQLLEEYLRVINDKDDQLHRLLRQLEDQQVASRQSDEAHKAHLKDLTQQLHRREAKLRDLQQQCASTEELHNKLVHHTEALKLQLQASVEKVQRLEESALQMSENIQSLDSTTSALRSTVTALEAQRERESEALASAQQLLNAEKDTSTTLRGQCQTLTQALEERQSQVEQLQAQVRGMVNRSEHTAAVQALENAAAAARAQSAHDLDRVQQQLLHKNEELLQSQQSLRSAQSKVAELTDALDTASTALHKAHQELSATAMTAQQTVKEMQNEVSRRKVAQQGLAERVGELERALAREHDSVQRTSAELQATQLQYERYKAGTEKALEADQTQLRGVQEQLRQTQEEVDVTRRRLEAKERAASDGADAALRLREQLARVEAESRERVATLTAASSAKSSDCDRLQAELKKVQSTLLEAQQRTTADERALNLKFEELQAAVHRLQSTLRDKEEETRRLELVHSSEVHKMKSDFASATEEMRRRHETEVRELNGRIERFRGELGEQAGGSKGLERELKHLDEARREMRREMDRLQNALDAKEAALQSSTKELEKQQAEAAQLTQRLAVREREEVAMRQRLEEAERVQLDWRATAERAQDTVAVLKKAAESTAASIAAMDEQQAKRDAVIAGLRREVEELLEARQTALRETMQQKAQREQVALKLAGTEERLATCESELRDAVQERKKLQRTLDECKAELRCVQDEVGQRNADCTRLTKHAEEVEELAKRTADDLHRSLEAREDTIRQLRSEQATVLPQLNEERGKSLVLQERLQHLQEVHHIDAETAKERMRVLEADQAAREADVVVLRAEKAHLEQQIRDATAQADSLRATLDGREHKYQQRKEEVQKALRQVEEVKVATTTALQEAEAQSAAANALRDKYKKEKAKMEALLQRMEHKAHDSAKAEREGRKREASLVEKLKDAETALRRVQDSMESRIGDAKLHYDELCRQQEESFREAASDVQAAEKQANALQAQLLEARRRATLAESSLRELQRQSAARQMLAAEEYAEEATDLKRAHMDAVLRAHRAVLSYASCFAREGWSAAQRTVESSRFTAVELERQLTRMEAKHKAELQAVNEAHARQREAAAAEHREVVARLQRKAAEVECNAASQLEEFKRTDADRDQRCRALEDSMERLRTLLDMEKEQAAAFRQRVTAEEVTRSEAARVAQEERRALQRSHDKLKRQLGDRAVEQQHNEDELREQRAEVAALQRVLAEKDREHQQELQRLREDAEKTPAAIAARDAAMKQCEELRQQVDFVRGQLESARASHQRVLNEQHSTQRTRDARLEAAQAELATVAAERRRLQADLSHQEQRLNELEKEVQALQRQKADAQGQLQARKSEISALRERCANLESLKNISDATLAETQTRERSLMEKIEELRNAQQLMQLCFDKQQEQLEIGKRLRQRDAQMRARYSP</sequence>
<feature type="coiled-coil region" evidence="1">
    <location>
        <begin position="344"/>
        <end position="378"/>
    </location>
</feature>
<dbReference type="EMBL" id="LJSK01000257">
    <property type="protein sequence ID" value="KPI84454.1"/>
    <property type="molecule type" value="Genomic_DNA"/>
</dbReference>
<dbReference type="PROSITE" id="PS50096">
    <property type="entry name" value="IQ"/>
    <property type="match status" value="1"/>
</dbReference>
<comment type="caution">
    <text evidence="3">The sequence shown here is derived from an EMBL/GenBank/DDBJ whole genome shotgun (WGS) entry which is preliminary data.</text>
</comment>
<dbReference type="Proteomes" id="UP000038009">
    <property type="component" value="Unassembled WGS sequence"/>
</dbReference>
<feature type="coiled-coil region" evidence="1">
    <location>
        <begin position="644"/>
        <end position="720"/>
    </location>
</feature>
<evidence type="ECO:0000256" key="1">
    <source>
        <dbReference type="SAM" id="Coils"/>
    </source>
</evidence>
<feature type="region of interest" description="Disordered" evidence="2">
    <location>
        <begin position="1181"/>
        <end position="1219"/>
    </location>
</feature>
<evidence type="ECO:0000313" key="3">
    <source>
        <dbReference type="EMBL" id="KPI84454.1"/>
    </source>
</evidence>
<gene>
    <name evidence="3" type="ORF">ABL78_6483</name>
</gene>
<organism evidence="3 4">
    <name type="scientific">Leptomonas seymouri</name>
    <dbReference type="NCBI Taxonomy" id="5684"/>
    <lineage>
        <taxon>Eukaryota</taxon>
        <taxon>Discoba</taxon>
        <taxon>Euglenozoa</taxon>
        <taxon>Kinetoplastea</taxon>
        <taxon>Metakinetoplastina</taxon>
        <taxon>Trypanosomatida</taxon>
        <taxon>Trypanosomatidae</taxon>
        <taxon>Leishmaniinae</taxon>
        <taxon>Leptomonas</taxon>
    </lineage>
</organism>
<accession>A0A0N1PAZ8</accession>
<dbReference type="Gene3D" id="1.10.287.1490">
    <property type="match status" value="1"/>
</dbReference>
<feature type="coiled-coil region" evidence="1">
    <location>
        <begin position="965"/>
        <end position="1013"/>
    </location>
</feature>